<organism evidence="3 4">
    <name type="scientific">Candidatus Curtissbacteria bacterium RIFCSPLOWO2_01_FULL_42_50</name>
    <dbReference type="NCBI Taxonomy" id="1797730"/>
    <lineage>
        <taxon>Bacteria</taxon>
        <taxon>Candidatus Curtissiibacteriota</taxon>
    </lineage>
</organism>
<accession>A0A1F5H7H9</accession>
<sequence length="82" mass="8472">MSKRTKLILSIIGLSAIIIPAILLKVLTVSTKEPSGASQNSRSLDTKAVQEAVKKKPVASISPNVNQASGSAFQASPSATPQ</sequence>
<keyword evidence="2" id="KW-0472">Membrane</keyword>
<evidence type="ECO:0000256" key="2">
    <source>
        <dbReference type="SAM" id="Phobius"/>
    </source>
</evidence>
<dbReference type="AlphaFoldDB" id="A0A1F5H7H9"/>
<keyword evidence="2" id="KW-0812">Transmembrane</keyword>
<feature type="transmembrane region" description="Helical" evidence="2">
    <location>
        <begin position="7"/>
        <end position="27"/>
    </location>
</feature>
<keyword evidence="2" id="KW-1133">Transmembrane helix</keyword>
<evidence type="ECO:0000313" key="4">
    <source>
        <dbReference type="Proteomes" id="UP000177039"/>
    </source>
</evidence>
<reference evidence="3 4" key="1">
    <citation type="journal article" date="2016" name="Nat. Commun.">
        <title>Thousands of microbial genomes shed light on interconnected biogeochemical processes in an aquifer system.</title>
        <authorList>
            <person name="Anantharaman K."/>
            <person name="Brown C.T."/>
            <person name="Hug L.A."/>
            <person name="Sharon I."/>
            <person name="Castelle C.J."/>
            <person name="Probst A.J."/>
            <person name="Thomas B.C."/>
            <person name="Singh A."/>
            <person name="Wilkins M.J."/>
            <person name="Karaoz U."/>
            <person name="Brodie E.L."/>
            <person name="Williams K.H."/>
            <person name="Hubbard S.S."/>
            <person name="Banfield J.F."/>
        </authorList>
    </citation>
    <scope>NUCLEOTIDE SEQUENCE [LARGE SCALE GENOMIC DNA]</scope>
</reference>
<evidence type="ECO:0000313" key="3">
    <source>
        <dbReference type="EMBL" id="OGE00127.1"/>
    </source>
</evidence>
<dbReference type="EMBL" id="MFBT01000005">
    <property type="protein sequence ID" value="OGE00127.1"/>
    <property type="molecule type" value="Genomic_DNA"/>
</dbReference>
<dbReference type="Proteomes" id="UP000177039">
    <property type="component" value="Unassembled WGS sequence"/>
</dbReference>
<comment type="caution">
    <text evidence="3">The sequence shown here is derived from an EMBL/GenBank/DDBJ whole genome shotgun (WGS) entry which is preliminary data.</text>
</comment>
<name>A0A1F5H7H9_9BACT</name>
<proteinExistence type="predicted"/>
<feature type="compositionally biased region" description="Polar residues" evidence="1">
    <location>
        <begin position="61"/>
        <end position="82"/>
    </location>
</feature>
<protein>
    <submittedName>
        <fullName evidence="3">Uncharacterized protein</fullName>
    </submittedName>
</protein>
<feature type="region of interest" description="Disordered" evidence="1">
    <location>
        <begin position="55"/>
        <end position="82"/>
    </location>
</feature>
<gene>
    <name evidence="3" type="ORF">A3B54_01865</name>
</gene>
<evidence type="ECO:0000256" key="1">
    <source>
        <dbReference type="SAM" id="MobiDB-lite"/>
    </source>
</evidence>